<keyword evidence="3" id="KW-1185">Reference proteome</keyword>
<reference evidence="2" key="4">
    <citation type="submission" date="2025-05" db="UniProtKB">
        <authorList>
            <consortium name="EnsemblFungi"/>
        </authorList>
    </citation>
    <scope>IDENTIFICATION</scope>
    <source>
        <strain evidence="2">isolate 1-1 / race 1 (BBBD)</strain>
    </source>
</reference>
<accession>A0A180GJ72</accession>
<dbReference type="PANTHER" id="PTHR33069:SF3">
    <property type="entry name" value="DYNEIN HEAVY CHAIN TAIL DOMAIN-CONTAINING PROTEIN"/>
    <property type="match status" value="1"/>
</dbReference>
<dbReference type="VEuPathDB" id="FungiDB:PTTG_27605"/>
<proteinExistence type="predicted"/>
<reference evidence="2 3" key="3">
    <citation type="journal article" date="2017" name="G3 (Bethesda)">
        <title>Comparative analysis highlights variable genome content of wheat rusts and divergence of the mating loci.</title>
        <authorList>
            <person name="Cuomo C.A."/>
            <person name="Bakkeren G."/>
            <person name="Khalil H.B."/>
            <person name="Panwar V."/>
            <person name="Joly D."/>
            <person name="Linning R."/>
            <person name="Sakthikumar S."/>
            <person name="Song X."/>
            <person name="Adiconis X."/>
            <person name="Fan L."/>
            <person name="Goldberg J.M."/>
            <person name="Levin J.Z."/>
            <person name="Young S."/>
            <person name="Zeng Q."/>
            <person name="Anikster Y."/>
            <person name="Bruce M."/>
            <person name="Wang M."/>
            <person name="Yin C."/>
            <person name="McCallum B."/>
            <person name="Szabo L.J."/>
            <person name="Hulbert S."/>
            <person name="Chen X."/>
            <person name="Fellers J.P."/>
        </authorList>
    </citation>
    <scope>NUCLEOTIDE SEQUENCE</scope>
    <source>
        <strain evidence="2">isolate 1-1 / race 1 (BBBD)</strain>
        <strain evidence="3">Isolate 1-1 / race 1 (BBBD)</strain>
    </source>
</reference>
<name>A0A180GJ72_PUCT1</name>
<dbReference type="EnsemblFungi" id="PTTG_27605-t43_1">
    <property type="protein sequence ID" value="PTTG_27605-t43_1-p1"/>
    <property type="gene ID" value="PTTG_27605"/>
</dbReference>
<sequence length="415" mass="47409">MQDPSPKTSVDFTKQHRLQGDEVIQWFRCLRNIWEAEPGSEVVDGSPSNQQMPLIDHVNSEEDLLIRVHSWILPYLREQLAALLPLLKPTELQTEPGSKLDLILELQFRIAGTMTRFQSAIAMICPQPLCCTERLDDQFLKQSKAYRLDTLSDRAHDSITSTTAFFDAARQHIQQMGLTTQESVHEVNSAACYVKCNQDASDKIEKTICCLKAGSEIDFIEYFWASDVRWLEQFPEDTSEIFIPDNPTRAQLRLTPEKVPPEPVIKLIRLSMPISILSKLFFKTIRRMMNTNRSQLPPYTAMNSKQLKCLCESARETGHRLCNLICLMCTIKDTAYGVETRYACREARSLLDGISSRLSAVLLIVMLHIVPMVPNTDGLSDQKYYKTWLTMWHNLMVSAIDNFGHSSLIVEHIPN</sequence>
<protein>
    <submittedName>
        <fullName evidence="1 2">Uncharacterized protein</fullName>
    </submittedName>
</protein>
<dbReference type="PANTHER" id="PTHR33069">
    <property type="entry name" value="CHROMOSOME 7, WHOLE GENOME SHOTGUN SEQUENCE-RELATED"/>
    <property type="match status" value="1"/>
</dbReference>
<evidence type="ECO:0000313" key="1">
    <source>
        <dbReference type="EMBL" id="OAV92574.1"/>
    </source>
</evidence>
<reference evidence="1" key="2">
    <citation type="submission" date="2016-05" db="EMBL/GenBank/DDBJ databases">
        <title>Comparative analysis highlights variable genome content of wheat rusts and divergence of the mating loci.</title>
        <authorList>
            <person name="Cuomo C.A."/>
            <person name="Bakkeren G."/>
            <person name="Szabo L."/>
            <person name="Khalil H."/>
            <person name="Joly D."/>
            <person name="Goldberg J."/>
            <person name="Young S."/>
            <person name="Zeng Q."/>
            <person name="Fellers J."/>
        </authorList>
    </citation>
    <scope>NUCLEOTIDE SEQUENCE [LARGE SCALE GENOMIC DNA]</scope>
    <source>
        <strain evidence="1">1-1 BBBD Race 1</strain>
    </source>
</reference>
<evidence type="ECO:0000313" key="2">
    <source>
        <dbReference type="EnsemblFungi" id="PTTG_27605-t43_1-p1"/>
    </source>
</evidence>
<organism evidence="1">
    <name type="scientific">Puccinia triticina (isolate 1-1 / race 1 (BBBD))</name>
    <name type="common">Brown leaf rust fungus</name>
    <dbReference type="NCBI Taxonomy" id="630390"/>
    <lineage>
        <taxon>Eukaryota</taxon>
        <taxon>Fungi</taxon>
        <taxon>Dikarya</taxon>
        <taxon>Basidiomycota</taxon>
        <taxon>Pucciniomycotina</taxon>
        <taxon>Pucciniomycetes</taxon>
        <taxon>Pucciniales</taxon>
        <taxon>Pucciniaceae</taxon>
        <taxon>Puccinia</taxon>
    </lineage>
</organism>
<dbReference type="EMBL" id="ADAS02000062">
    <property type="protein sequence ID" value="OAV92574.1"/>
    <property type="molecule type" value="Genomic_DNA"/>
</dbReference>
<reference evidence="1" key="1">
    <citation type="submission" date="2009-11" db="EMBL/GenBank/DDBJ databases">
        <authorList>
            <consortium name="The Broad Institute Genome Sequencing Platform"/>
            <person name="Ward D."/>
            <person name="Feldgarden M."/>
            <person name="Earl A."/>
            <person name="Young S.K."/>
            <person name="Zeng Q."/>
            <person name="Koehrsen M."/>
            <person name="Alvarado L."/>
            <person name="Berlin A."/>
            <person name="Bochicchio J."/>
            <person name="Borenstein D."/>
            <person name="Chapman S.B."/>
            <person name="Chen Z."/>
            <person name="Engels R."/>
            <person name="Freedman E."/>
            <person name="Gellesch M."/>
            <person name="Goldberg J."/>
            <person name="Griggs A."/>
            <person name="Gujja S."/>
            <person name="Heilman E."/>
            <person name="Heiman D."/>
            <person name="Hepburn T."/>
            <person name="Howarth C."/>
            <person name="Jen D."/>
            <person name="Larson L."/>
            <person name="Lewis B."/>
            <person name="Mehta T."/>
            <person name="Park D."/>
            <person name="Pearson M."/>
            <person name="Roberts A."/>
            <person name="Saif S."/>
            <person name="Shea T."/>
            <person name="Shenoy N."/>
            <person name="Sisk P."/>
            <person name="Stolte C."/>
            <person name="Sykes S."/>
            <person name="Thomson T."/>
            <person name="Walk T."/>
            <person name="White J."/>
            <person name="Yandava C."/>
            <person name="Izard J."/>
            <person name="Baranova O.V."/>
            <person name="Blanton J.M."/>
            <person name="Tanner A.C."/>
            <person name="Dewhirst F.E."/>
            <person name="Haas B."/>
            <person name="Nusbaum C."/>
            <person name="Birren B."/>
        </authorList>
    </citation>
    <scope>NUCLEOTIDE SEQUENCE [LARGE SCALE GENOMIC DNA]</scope>
    <source>
        <strain evidence="1">1-1 BBBD Race 1</strain>
    </source>
</reference>
<dbReference type="Proteomes" id="UP000005240">
    <property type="component" value="Unassembled WGS sequence"/>
</dbReference>
<gene>
    <name evidence="1" type="ORF">PTTG_27605</name>
</gene>
<dbReference type="AlphaFoldDB" id="A0A180GJ72"/>
<evidence type="ECO:0000313" key="3">
    <source>
        <dbReference type="Proteomes" id="UP000005240"/>
    </source>
</evidence>